<accession>A0A150PWF1</accession>
<dbReference type="Pfam" id="PF13628">
    <property type="entry name" value="DUF4142"/>
    <property type="match status" value="1"/>
</dbReference>
<gene>
    <name evidence="3" type="ORF">BE08_25930</name>
</gene>
<feature type="domain" description="DUF4142" evidence="2">
    <location>
        <begin position="55"/>
        <end position="180"/>
    </location>
</feature>
<dbReference type="PANTHER" id="PTHR38593">
    <property type="entry name" value="BLR2558 PROTEIN"/>
    <property type="match status" value="1"/>
</dbReference>
<comment type="caution">
    <text evidence="3">The sequence shown here is derived from an EMBL/GenBank/DDBJ whole genome shotgun (WGS) entry which is preliminary data.</text>
</comment>
<dbReference type="InterPro" id="IPR012347">
    <property type="entry name" value="Ferritin-like"/>
</dbReference>
<reference evidence="3 4" key="1">
    <citation type="submission" date="2014-02" db="EMBL/GenBank/DDBJ databases">
        <title>The small core and large imbalanced accessory genome model reveals a collaborative survival strategy of Sorangium cellulosum strains in nature.</title>
        <authorList>
            <person name="Han K."/>
            <person name="Peng R."/>
            <person name="Blom J."/>
            <person name="Li Y.-Z."/>
        </authorList>
    </citation>
    <scope>NUCLEOTIDE SEQUENCE [LARGE SCALE GENOMIC DNA]</scope>
    <source>
        <strain evidence="3 4">So0157-25</strain>
    </source>
</reference>
<protein>
    <recommendedName>
        <fullName evidence="2">DUF4142 domain-containing protein</fullName>
    </recommendedName>
</protein>
<dbReference type="PROSITE" id="PS51257">
    <property type="entry name" value="PROKAR_LIPOPROTEIN"/>
    <property type="match status" value="1"/>
</dbReference>
<dbReference type="EMBL" id="JELY01000260">
    <property type="protein sequence ID" value="KYF59903.1"/>
    <property type="molecule type" value="Genomic_DNA"/>
</dbReference>
<feature type="chain" id="PRO_5007566006" description="DUF4142 domain-containing protein" evidence="1">
    <location>
        <begin position="28"/>
        <end position="260"/>
    </location>
</feature>
<dbReference type="Gene3D" id="1.20.1260.10">
    <property type="match status" value="1"/>
</dbReference>
<evidence type="ECO:0000313" key="4">
    <source>
        <dbReference type="Proteomes" id="UP000075420"/>
    </source>
</evidence>
<dbReference type="Proteomes" id="UP000075420">
    <property type="component" value="Unassembled WGS sequence"/>
</dbReference>
<evidence type="ECO:0000256" key="1">
    <source>
        <dbReference type="SAM" id="SignalP"/>
    </source>
</evidence>
<sequence length="260" mass="27547">MSIRIDSLRFAWMTALVLAGASACSVAAEDGVVAAADEGEAVQSTSQAFTLSMPELAAVLAAFDVAEFNAAQLALTRATDPHVLEFAQKLLDHHTVANQRLLSTLAQTGVRPLDNQVSLALAEQGASDLQMLEALSGPHFDWTFVDVQIHRHREYLAHLQEQIAVVGPELHAGVSHLVPEIRNATTRHLAFASSLPALIGSPFVPEYGPRPGASHYGYGAPYYGTVVSGPGGLYSPARPTYPYYGYPGRSASPGSGAQSP</sequence>
<name>A0A150PWF1_SORCE</name>
<proteinExistence type="predicted"/>
<evidence type="ECO:0000313" key="3">
    <source>
        <dbReference type="EMBL" id="KYF59903.1"/>
    </source>
</evidence>
<feature type="signal peptide" evidence="1">
    <location>
        <begin position="1"/>
        <end position="27"/>
    </location>
</feature>
<dbReference type="AlphaFoldDB" id="A0A150PWF1"/>
<dbReference type="InterPro" id="IPR025419">
    <property type="entry name" value="DUF4142"/>
</dbReference>
<evidence type="ECO:0000259" key="2">
    <source>
        <dbReference type="Pfam" id="PF13628"/>
    </source>
</evidence>
<dbReference type="PANTHER" id="PTHR38593:SF1">
    <property type="entry name" value="BLR2558 PROTEIN"/>
    <property type="match status" value="1"/>
</dbReference>
<keyword evidence="1" id="KW-0732">Signal</keyword>
<organism evidence="3 4">
    <name type="scientific">Sorangium cellulosum</name>
    <name type="common">Polyangium cellulosum</name>
    <dbReference type="NCBI Taxonomy" id="56"/>
    <lineage>
        <taxon>Bacteria</taxon>
        <taxon>Pseudomonadati</taxon>
        <taxon>Myxococcota</taxon>
        <taxon>Polyangia</taxon>
        <taxon>Polyangiales</taxon>
        <taxon>Polyangiaceae</taxon>
        <taxon>Sorangium</taxon>
    </lineage>
</organism>
<feature type="non-terminal residue" evidence="3">
    <location>
        <position position="260"/>
    </location>
</feature>